<dbReference type="SUPFAM" id="SSF55447">
    <property type="entry name" value="CO dehydrogenase flavoprotein C-terminal domain-like"/>
    <property type="match status" value="1"/>
</dbReference>
<proteinExistence type="predicted"/>
<dbReference type="GO" id="GO:0071949">
    <property type="term" value="F:FAD binding"/>
    <property type="evidence" value="ECO:0007669"/>
    <property type="project" value="InterPro"/>
</dbReference>
<dbReference type="InterPro" id="IPR051312">
    <property type="entry name" value="Diverse_Substr_Oxidored"/>
</dbReference>
<dbReference type="Gene3D" id="3.30.390.50">
    <property type="entry name" value="CO dehydrogenase flavoprotein, C-terminal domain"/>
    <property type="match status" value="1"/>
</dbReference>
<dbReference type="PROSITE" id="PS51387">
    <property type="entry name" value="FAD_PCMH"/>
    <property type="match status" value="1"/>
</dbReference>
<dbReference type="Gene3D" id="3.30.465.10">
    <property type="match status" value="1"/>
</dbReference>
<comment type="caution">
    <text evidence="5">The sequence shown here is derived from an EMBL/GenBank/DDBJ whole genome shotgun (WGS) entry which is preliminary data.</text>
</comment>
<evidence type="ECO:0000259" key="4">
    <source>
        <dbReference type="PROSITE" id="PS51387"/>
    </source>
</evidence>
<feature type="domain" description="FAD-binding PCMH-type" evidence="4">
    <location>
        <begin position="1"/>
        <end position="176"/>
    </location>
</feature>
<dbReference type="InterPro" id="IPR005107">
    <property type="entry name" value="CO_DH_flav_C"/>
</dbReference>
<keyword evidence="2" id="KW-0274">FAD</keyword>
<dbReference type="AlphaFoldDB" id="A0A9D1N444"/>
<evidence type="ECO:0000256" key="3">
    <source>
        <dbReference type="ARBA" id="ARBA00023002"/>
    </source>
</evidence>
<dbReference type="Gene3D" id="3.30.43.10">
    <property type="entry name" value="Uridine Diphospho-n-acetylenolpyruvylglucosamine Reductase, domain 2"/>
    <property type="match status" value="1"/>
</dbReference>
<gene>
    <name evidence="5" type="ORF">IAD24_05335</name>
</gene>
<evidence type="ECO:0000256" key="1">
    <source>
        <dbReference type="ARBA" id="ARBA00022630"/>
    </source>
</evidence>
<dbReference type="InterPro" id="IPR002346">
    <property type="entry name" value="Mopterin_DH_FAD-bd"/>
</dbReference>
<dbReference type="InterPro" id="IPR016169">
    <property type="entry name" value="FAD-bd_PCMH_sub2"/>
</dbReference>
<keyword evidence="1" id="KW-0285">Flavoprotein</keyword>
<accession>A0A9D1N444</accession>
<dbReference type="PANTHER" id="PTHR42659">
    <property type="entry name" value="XANTHINE DEHYDROGENASE SUBUNIT C-RELATED"/>
    <property type="match status" value="1"/>
</dbReference>
<name>A0A9D1N444_9FIRM</name>
<evidence type="ECO:0000256" key="2">
    <source>
        <dbReference type="ARBA" id="ARBA00022827"/>
    </source>
</evidence>
<dbReference type="Proteomes" id="UP000824128">
    <property type="component" value="Unassembled WGS sequence"/>
</dbReference>
<dbReference type="InterPro" id="IPR016166">
    <property type="entry name" value="FAD-bd_PCMH"/>
</dbReference>
<dbReference type="SMART" id="SM01092">
    <property type="entry name" value="CO_deh_flav_C"/>
    <property type="match status" value="1"/>
</dbReference>
<reference evidence="5" key="1">
    <citation type="submission" date="2020-10" db="EMBL/GenBank/DDBJ databases">
        <authorList>
            <person name="Gilroy R."/>
        </authorList>
    </citation>
    <scope>NUCLEOTIDE SEQUENCE</scope>
    <source>
        <strain evidence="5">ChiGjej2B2-16831</strain>
    </source>
</reference>
<dbReference type="GO" id="GO:0016491">
    <property type="term" value="F:oxidoreductase activity"/>
    <property type="evidence" value="ECO:0007669"/>
    <property type="project" value="UniProtKB-KW"/>
</dbReference>
<dbReference type="Pfam" id="PF03450">
    <property type="entry name" value="CO_deh_flav_C"/>
    <property type="match status" value="1"/>
</dbReference>
<evidence type="ECO:0000313" key="6">
    <source>
        <dbReference type="Proteomes" id="UP000824128"/>
    </source>
</evidence>
<dbReference type="InterPro" id="IPR016167">
    <property type="entry name" value="FAD-bd_PCMH_sub1"/>
</dbReference>
<protein>
    <submittedName>
        <fullName evidence="5">FAD binding domain-containing protein</fullName>
    </submittedName>
</protein>
<reference evidence="5" key="2">
    <citation type="journal article" date="2021" name="PeerJ">
        <title>Extensive microbial diversity within the chicken gut microbiome revealed by metagenomics and culture.</title>
        <authorList>
            <person name="Gilroy R."/>
            <person name="Ravi A."/>
            <person name="Getino M."/>
            <person name="Pursley I."/>
            <person name="Horton D.L."/>
            <person name="Alikhan N.F."/>
            <person name="Baker D."/>
            <person name="Gharbi K."/>
            <person name="Hall N."/>
            <person name="Watson M."/>
            <person name="Adriaenssens E.M."/>
            <person name="Foster-Nyarko E."/>
            <person name="Jarju S."/>
            <person name="Secka A."/>
            <person name="Antonio M."/>
            <person name="Oren A."/>
            <person name="Chaudhuri R.R."/>
            <person name="La Ragione R."/>
            <person name="Hildebrand F."/>
            <person name="Pallen M.J."/>
        </authorList>
    </citation>
    <scope>NUCLEOTIDE SEQUENCE</scope>
    <source>
        <strain evidence="5">ChiGjej2B2-16831</strain>
    </source>
</reference>
<dbReference type="Pfam" id="PF00941">
    <property type="entry name" value="FAD_binding_5"/>
    <property type="match status" value="1"/>
</dbReference>
<dbReference type="EMBL" id="DVNZ01000167">
    <property type="protein sequence ID" value="HIU94566.1"/>
    <property type="molecule type" value="Genomic_DNA"/>
</dbReference>
<dbReference type="InterPro" id="IPR036683">
    <property type="entry name" value="CO_DH_flav_C_dom_sf"/>
</dbReference>
<keyword evidence="3" id="KW-0560">Oxidoreductase</keyword>
<organism evidence="5 6">
    <name type="scientific">Candidatus Aphodomorpha intestinavium</name>
    <dbReference type="NCBI Taxonomy" id="2840672"/>
    <lineage>
        <taxon>Bacteria</taxon>
        <taxon>Bacillati</taxon>
        <taxon>Bacillota</taxon>
        <taxon>Clostridia</taxon>
        <taxon>Eubacteriales</taxon>
        <taxon>Candidatus Aphodomorpha</taxon>
    </lineage>
</organism>
<dbReference type="InterPro" id="IPR036318">
    <property type="entry name" value="FAD-bd_PCMH-like_sf"/>
</dbReference>
<evidence type="ECO:0000313" key="5">
    <source>
        <dbReference type="EMBL" id="HIU94566.1"/>
    </source>
</evidence>
<dbReference type="SUPFAM" id="SSF56176">
    <property type="entry name" value="FAD-binding/transporter-associated domain-like"/>
    <property type="match status" value="1"/>
</dbReference>
<sequence>MQMASYVRVSTLAEALAAAQAAAGPVLYFAGGTDILVRQREDDCYAGSHVIDIYGVEELRGVTDAGERLRIGALTTHAAIAADPLVKRHAEVLALASETVGSWQIRSHATIGGNIGNASPAADTFAALAVLDAQVEVRRGGEALTLPLYDVIVRPYATCLQNGDLITAVTVKKLPEGCRSRFYKLGRRRALAISRMTVAAVLRCDGSGTVDYFDMTLGATFPRPQRFAGIPPLLLGKRPGEADVLAAAKALADKIPEVAGIRHSTAYKQPVAEKLAARVLRDLLELPAPEDADAV</sequence>
<dbReference type="PANTHER" id="PTHR42659:SF2">
    <property type="entry name" value="XANTHINE DEHYDROGENASE SUBUNIT C-RELATED"/>
    <property type="match status" value="1"/>
</dbReference>